<dbReference type="Proteomes" id="UP001196316">
    <property type="component" value="Unassembled WGS sequence"/>
</dbReference>
<dbReference type="AlphaFoldDB" id="A0AAW4NIS9"/>
<organism evidence="1 2">
    <name type="scientific">Segatella copri</name>
    <dbReference type="NCBI Taxonomy" id="165179"/>
    <lineage>
        <taxon>Bacteria</taxon>
        <taxon>Pseudomonadati</taxon>
        <taxon>Bacteroidota</taxon>
        <taxon>Bacteroidia</taxon>
        <taxon>Bacteroidales</taxon>
        <taxon>Prevotellaceae</taxon>
        <taxon>Segatella</taxon>
    </lineage>
</organism>
<accession>A0AAW4NIS9</accession>
<name>A0AAW4NIS9_9BACT</name>
<evidence type="ECO:0000313" key="2">
    <source>
        <dbReference type="Proteomes" id="UP001196316"/>
    </source>
</evidence>
<proteinExistence type="predicted"/>
<dbReference type="RefSeq" id="WP_217326896.1">
    <property type="nucleotide sequence ID" value="NZ_CATKVW010000001.1"/>
</dbReference>
<protein>
    <submittedName>
        <fullName evidence="1">Uncharacterized protein</fullName>
    </submittedName>
</protein>
<gene>
    <name evidence="1" type="ORF">KSW80_11255</name>
</gene>
<dbReference type="EMBL" id="JAHOEP010000032">
    <property type="protein sequence ID" value="MBV3408971.1"/>
    <property type="molecule type" value="Genomic_DNA"/>
</dbReference>
<comment type="caution">
    <text evidence="1">The sequence shown here is derived from an EMBL/GenBank/DDBJ whole genome shotgun (WGS) entry which is preliminary data.</text>
</comment>
<evidence type="ECO:0000313" key="1">
    <source>
        <dbReference type="EMBL" id="MBV3408971.1"/>
    </source>
</evidence>
<sequence>MIKDDFTQVLLGQIVSDVNMHNVYLQHGQSGYCAFYFWLSQKAKDENYETLAEKMLLRVTNSIKQLPTVDIENGITGIGLFVMWLNKKGFLTGKGQSFFETIEAYLYKTTNLGIDTNSEVIELHNLLDVLVFLTERLELETIEEPYKQFLKLWSIKIIAYIHQRVNTILADEPLLADAHYDLVTFLYVLFKLHKLGVYTYYLERIINEIRMGIITRIPYLQQNRAYLYYTLCLVSKEFSLGNEWETYMQWLKRSFSINAIIVSEIKDNQLFGQLGLIRLYFALKYYIKNGIEIEIPYDLILKKIKSSSYYKNKTKVAEVPKGLDGILGLYLLYINIVEYGTKD</sequence>
<reference evidence="1" key="1">
    <citation type="submission" date="2021-06" db="EMBL/GenBank/DDBJ databases">
        <title>Collection of gut derived symbiotic bacterial strains cultured from healthy donors.</title>
        <authorList>
            <person name="Lin H."/>
            <person name="Littmann E."/>
            <person name="Pamer E.G."/>
        </authorList>
    </citation>
    <scope>NUCLEOTIDE SEQUENCE</scope>
    <source>
        <strain evidence="1">MSK.21.60</strain>
    </source>
</reference>